<evidence type="ECO:0000256" key="6">
    <source>
        <dbReference type="SAM" id="Phobius"/>
    </source>
</evidence>
<organism evidence="7 8">
    <name type="scientific">Terrisporobacter hibernicus</name>
    <dbReference type="NCBI Taxonomy" id="2813371"/>
    <lineage>
        <taxon>Bacteria</taxon>
        <taxon>Bacillati</taxon>
        <taxon>Bacillota</taxon>
        <taxon>Clostridia</taxon>
        <taxon>Peptostreptococcales</taxon>
        <taxon>Peptostreptococcaceae</taxon>
        <taxon>Terrisporobacter</taxon>
    </lineage>
</organism>
<keyword evidence="4 6" id="KW-1133">Transmembrane helix</keyword>
<reference evidence="7 8" key="1">
    <citation type="journal article" date="2023" name="Int. J. Syst. Evol. Microbiol.">
        <title>Terrisporobacter hibernicus sp. nov., isolated from bovine faeces in Northern Ireland.</title>
        <authorList>
            <person name="Mitchell M."/>
            <person name="Nguyen S.V."/>
            <person name="Connor M."/>
            <person name="Fairley D.J."/>
            <person name="Donoghue O."/>
            <person name="Marshall H."/>
            <person name="Koolman L."/>
            <person name="McMullan G."/>
            <person name="Schaffer K.E."/>
            <person name="McGrath J.W."/>
            <person name="Fanning S."/>
        </authorList>
    </citation>
    <scope>NUCLEOTIDE SEQUENCE [LARGE SCALE GENOMIC DNA]</scope>
    <source>
        <strain evidence="7 8">MCA3</strain>
    </source>
</reference>
<proteinExistence type="predicted"/>
<evidence type="ECO:0000313" key="7">
    <source>
        <dbReference type="EMBL" id="UEL47118.1"/>
    </source>
</evidence>
<feature type="transmembrane region" description="Helical" evidence="6">
    <location>
        <begin position="112"/>
        <end position="142"/>
    </location>
</feature>
<gene>
    <name evidence="7" type="ORF">JW646_16005</name>
</gene>
<evidence type="ECO:0000256" key="1">
    <source>
        <dbReference type="ARBA" id="ARBA00004651"/>
    </source>
</evidence>
<accession>A0AAX2ZD23</accession>
<evidence type="ECO:0000256" key="2">
    <source>
        <dbReference type="ARBA" id="ARBA00022475"/>
    </source>
</evidence>
<dbReference type="AlphaFoldDB" id="A0AAX2ZD23"/>
<dbReference type="PANTHER" id="PTHR33545:SF5">
    <property type="entry name" value="UPF0750 MEMBRANE PROTEIN YITT"/>
    <property type="match status" value="1"/>
</dbReference>
<dbReference type="Pfam" id="PF02588">
    <property type="entry name" value="YitT_membrane"/>
    <property type="match status" value="1"/>
</dbReference>
<feature type="transmembrane region" description="Helical" evidence="6">
    <location>
        <begin position="12"/>
        <end position="32"/>
    </location>
</feature>
<evidence type="ECO:0000256" key="5">
    <source>
        <dbReference type="ARBA" id="ARBA00023136"/>
    </source>
</evidence>
<keyword evidence="8" id="KW-1185">Reference proteome</keyword>
<keyword evidence="2" id="KW-1003">Cell membrane</keyword>
<feature type="transmembrane region" description="Helical" evidence="6">
    <location>
        <begin position="52"/>
        <end position="75"/>
    </location>
</feature>
<dbReference type="Proteomes" id="UP001198983">
    <property type="component" value="Chromosome"/>
</dbReference>
<feature type="transmembrane region" description="Helical" evidence="6">
    <location>
        <begin position="162"/>
        <end position="186"/>
    </location>
</feature>
<sequence length="205" mass="22843">MDKNKIKKYGKDISIILLGNIFMGIAYSKWMVPNEIINGGVTSISMILNKLLSVPLLYLSNGLTLLLLITCYIFLGKDNFSKSIFGSLFYITLFSLFYSLPFSLHVNIVVDLILACIFIGMGYYCCIIVNASTVGVDVIAIIMHKKNNNINIAKTISKINMVVLFVGLIVYGVKSIIIGIIFTSIYSRILDYFLKVNPLKVSKSI</sequence>
<comment type="subcellular location">
    <subcellularLocation>
        <location evidence="1">Cell membrane</location>
        <topology evidence="1">Multi-pass membrane protein</topology>
    </subcellularLocation>
</comment>
<dbReference type="PANTHER" id="PTHR33545">
    <property type="entry name" value="UPF0750 MEMBRANE PROTEIN YITT-RELATED"/>
    <property type="match status" value="1"/>
</dbReference>
<keyword evidence="5 6" id="KW-0472">Membrane</keyword>
<feature type="transmembrane region" description="Helical" evidence="6">
    <location>
        <begin position="87"/>
        <end position="106"/>
    </location>
</feature>
<evidence type="ECO:0000256" key="3">
    <source>
        <dbReference type="ARBA" id="ARBA00022692"/>
    </source>
</evidence>
<dbReference type="GO" id="GO:0005886">
    <property type="term" value="C:plasma membrane"/>
    <property type="evidence" value="ECO:0007669"/>
    <property type="project" value="UniProtKB-SubCell"/>
</dbReference>
<dbReference type="RefSeq" id="WP_228415641.1">
    <property type="nucleotide sequence ID" value="NZ_CP081135.1"/>
</dbReference>
<evidence type="ECO:0000313" key="8">
    <source>
        <dbReference type="Proteomes" id="UP001198983"/>
    </source>
</evidence>
<name>A0AAX2ZD23_9FIRM</name>
<dbReference type="EMBL" id="CP081135">
    <property type="protein sequence ID" value="UEL47118.1"/>
    <property type="molecule type" value="Genomic_DNA"/>
</dbReference>
<dbReference type="InterPro" id="IPR051461">
    <property type="entry name" value="UPF0750_membrane"/>
</dbReference>
<protein>
    <submittedName>
        <fullName evidence="7">YitT family protein</fullName>
    </submittedName>
</protein>
<evidence type="ECO:0000256" key="4">
    <source>
        <dbReference type="ARBA" id="ARBA00022989"/>
    </source>
</evidence>
<dbReference type="InterPro" id="IPR003740">
    <property type="entry name" value="YitT"/>
</dbReference>
<keyword evidence="3 6" id="KW-0812">Transmembrane</keyword>
<dbReference type="KEGG" id="tem:JW646_16005"/>